<feature type="chain" id="PRO_5004052980" description="protein-serine/threonine phosphatase" evidence="13">
    <location>
        <begin position="19"/>
        <end position="499"/>
    </location>
</feature>
<evidence type="ECO:0000256" key="13">
    <source>
        <dbReference type="SAM" id="SignalP"/>
    </source>
</evidence>
<reference evidence="15" key="3">
    <citation type="submission" date="2023-03" db="UniProtKB">
        <authorList>
            <consortium name="EnsemblPlants"/>
        </authorList>
    </citation>
    <scope>IDENTIFICATION</scope>
    <source>
        <strain evidence="15">cv. Chiifu-401-42</strain>
    </source>
</reference>
<dbReference type="EC" id="3.1.3.16" evidence="4"/>
<dbReference type="PANTHER" id="PTHR47992">
    <property type="entry name" value="PROTEIN PHOSPHATASE"/>
    <property type="match status" value="1"/>
</dbReference>
<feature type="signal peptide" evidence="13">
    <location>
        <begin position="1"/>
        <end position="18"/>
    </location>
</feature>
<dbReference type="CDD" id="cd00143">
    <property type="entry name" value="PP2Cc"/>
    <property type="match status" value="1"/>
</dbReference>
<evidence type="ECO:0000256" key="12">
    <source>
        <dbReference type="RuleBase" id="RU003465"/>
    </source>
</evidence>
<dbReference type="InterPro" id="IPR015655">
    <property type="entry name" value="PP2C"/>
</dbReference>
<evidence type="ECO:0000256" key="11">
    <source>
        <dbReference type="ARBA" id="ARBA00048336"/>
    </source>
</evidence>
<dbReference type="GO" id="GO:0004722">
    <property type="term" value="F:protein serine/threonine phosphatase activity"/>
    <property type="evidence" value="ECO:0000318"/>
    <property type="project" value="GO_Central"/>
</dbReference>
<dbReference type="Pfam" id="PF13456">
    <property type="entry name" value="RVT_3"/>
    <property type="match status" value="1"/>
</dbReference>
<keyword evidence="9" id="KW-0464">Manganese</keyword>
<dbReference type="eggNOG" id="KOG0700">
    <property type="taxonomic scope" value="Eukaryota"/>
</dbReference>
<dbReference type="InterPro" id="IPR001932">
    <property type="entry name" value="PPM-type_phosphatase-like_dom"/>
</dbReference>
<dbReference type="GO" id="GO:0003676">
    <property type="term" value="F:nucleic acid binding"/>
    <property type="evidence" value="ECO:0007669"/>
    <property type="project" value="InterPro"/>
</dbReference>
<keyword evidence="7" id="KW-0460">Magnesium</keyword>
<dbReference type="SMART" id="SM00332">
    <property type="entry name" value="PP2Cc"/>
    <property type="match status" value="1"/>
</dbReference>
<evidence type="ECO:0000256" key="7">
    <source>
        <dbReference type="ARBA" id="ARBA00022842"/>
    </source>
</evidence>
<dbReference type="InterPro" id="IPR036457">
    <property type="entry name" value="PPM-type-like_dom_sf"/>
</dbReference>
<dbReference type="Gramene" id="Bra036813.1">
    <property type="protein sequence ID" value="Bra036813.1-P"/>
    <property type="gene ID" value="Bra036813"/>
</dbReference>
<organism evidence="15 16">
    <name type="scientific">Brassica campestris</name>
    <name type="common">Field mustard</name>
    <dbReference type="NCBI Taxonomy" id="3711"/>
    <lineage>
        <taxon>Eukaryota</taxon>
        <taxon>Viridiplantae</taxon>
        <taxon>Streptophyta</taxon>
        <taxon>Embryophyta</taxon>
        <taxon>Tracheophyta</taxon>
        <taxon>Spermatophyta</taxon>
        <taxon>Magnoliopsida</taxon>
        <taxon>eudicotyledons</taxon>
        <taxon>Gunneridae</taxon>
        <taxon>Pentapetalae</taxon>
        <taxon>rosids</taxon>
        <taxon>malvids</taxon>
        <taxon>Brassicales</taxon>
        <taxon>Brassicaceae</taxon>
        <taxon>Brassiceae</taxon>
        <taxon>Brassica</taxon>
    </lineage>
</organism>
<evidence type="ECO:0000256" key="6">
    <source>
        <dbReference type="ARBA" id="ARBA00022801"/>
    </source>
</evidence>
<keyword evidence="8 12" id="KW-0904">Protein phosphatase</keyword>
<feature type="domain" description="PPM-type phosphatase" evidence="14">
    <location>
        <begin position="43"/>
        <end position="351"/>
    </location>
</feature>
<reference evidence="15 16" key="1">
    <citation type="journal article" date="2011" name="Nat. Genet.">
        <title>The genome of the mesopolyploid crop species Brassica rapa.</title>
        <authorList>
            <consortium name="Brassica rapa Genome Sequencing Project Consortium"/>
            <person name="Wang X."/>
            <person name="Wang H."/>
            <person name="Wang J."/>
            <person name="Sun R."/>
            <person name="Wu J."/>
            <person name="Liu S."/>
            <person name="Bai Y."/>
            <person name="Mun J.H."/>
            <person name="Bancroft I."/>
            <person name="Cheng F."/>
            <person name="Huang S."/>
            <person name="Li X."/>
            <person name="Hua W."/>
            <person name="Wang J."/>
            <person name="Wang X."/>
            <person name="Freeling M."/>
            <person name="Pires J.C."/>
            <person name="Paterson A.H."/>
            <person name="Chalhoub B."/>
            <person name="Wang B."/>
            <person name="Hayward A."/>
            <person name="Sharpe A.G."/>
            <person name="Park B.S."/>
            <person name="Weisshaar B."/>
            <person name="Liu B."/>
            <person name="Li B."/>
            <person name="Liu B."/>
            <person name="Tong C."/>
            <person name="Song C."/>
            <person name="Duran C."/>
            <person name="Peng C."/>
            <person name="Geng C."/>
            <person name="Koh C."/>
            <person name="Lin C."/>
            <person name="Edwards D."/>
            <person name="Mu D."/>
            <person name="Shen D."/>
            <person name="Soumpourou E."/>
            <person name="Li F."/>
            <person name="Fraser F."/>
            <person name="Conant G."/>
            <person name="Lassalle G."/>
            <person name="King G.J."/>
            <person name="Bonnema G."/>
            <person name="Tang H."/>
            <person name="Wang H."/>
            <person name="Belcram H."/>
            <person name="Zhou H."/>
            <person name="Hirakawa H."/>
            <person name="Abe H."/>
            <person name="Guo H."/>
            <person name="Wang H."/>
            <person name="Jin H."/>
            <person name="Parkin I.A."/>
            <person name="Batley J."/>
            <person name="Kim J.S."/>
            <person name="Just J."/>
            <person name="Li J."/>
            <person name="Xu J."/>
            <person name="Deng J."/>
            <person name="Kim J.A."/>
            <person name="Li J."/>
            <person name="Yu J."/>
            <person name="Meng J."/>
            <person name="Wang J."/>
            <person name="Min J."/>
            <person name="Poulain J."/>
            <person name="Wang J."/>
            <person name="Hatakeyama K."/>
            <person name="Wu K."/>
            <person name="Wang L."/>
            <person name="Fang L."/>
            <person name="Trick M."/>
            <person name="Links M.G."/>
            <person name="Zhao M."/>
            <person name="Jin M."/>
            <person name="Ramchiary N."/>
            <person name="Drou N."/>
            <person name="Berkman P.J."/>
            <person name="Cai Q."/>
            <person name="Huang Q."/>
            <person name="Li R."/>
            <person name="Tabata S."/>
            <person name="Cheng S."/>
            <person name="Zhang S."/>
            <person name="Zhang S."/>
            <person name="Huang S."/>
            <person name="Sato S."/>
            <person name="Sun S."/>
            <person name="Kwon S.J."/>
            <person name="Choi S.R."/>
            <person name="Lee T.H."/>
            <person name="Fan W."/>
            <person name="Zhao X."/>
            <person name="Tan X."/>
            <person name="Xu X."/>
            <person name="Wang Y."/>
            <person name="Qiu Y."/>
            <person name="Yin Y."/>
            <person name="Li Y."/>
            <person name="Du Y."/>
            <person name="Liao Y."/>
            <person name="Lim Y."/>
            <person name="Narusaka Y."/>
            <person name="Wang Y."/>
            <person name="Wang Z."/>
            <person name="Li Z."/>
            <person name="Wang Z."/>
            <person name="Xiong Z."/>
            <person name="Zhang Z."/>
        </authorList>
    </citation>
    <scope>NUCLEOTIDE SEQUENCE [LARGE SCALE GENOMIC DNA]</scope>
    <source>
        <strain evidence="15 16">cv. Chiifu-401-42</strain>
    </source>
</reference>
<comment type="cofactor">
    <cofactor evidence="1">
        <name>Mn(2+)</name>
        <dbReference type="ChEBI" id="CHEBI:29035"/>
    </cofactor>
</comment>
<name>M4F6V3_BRACM</name>
<accession>M4F6V3</accession>
<dbReference type="InterPro" id="IPR044730">
    <property type="entry name" value="RNase_H-like_dom_plant"/>
</dbReference>
<dbReference type="STRING" id="51351.M4F6V3"/>
<comment type="cofactor">
    <cofactor evidence="2">
        <name>Mg(2+)</name>
        <dbReference type="ChEBI" id="CHEBI:18420"/>
    </cofactor>
</comment>
<evidence type="ECO:0000256" key="5">
    <source>
        <dbReference type="ARBA" id="ARBA00022723"/>
    </source>
</evidence>
<evidence type="ECO:0000313" key="16">
    <source>
        <dbReference type="Proteomes" id="UP000011750"/>
    </source>
</evidence>
<evidence type="ECO:0000256" key="1">
    <source>
        <dbReference type="ARBA" id="ARBA00001936"/>
    </source>
</evidence>
<evidence type="ECO:0000256" key="3">
    <source>
        <dbReference type="ARBA" id="ARBA00006702"/>
    </source>
</evidence>
<evidence type="ECO:0000256" key="4">
    <source>
        <dbReference type="ARBA" id="ARBA00013081"/>
    </source>
</evidence>
<sequence>MLTTLMKLLSACLWPSSGRSVDSSGKQDGLLWYKDSGQHLLGDFSMAVVQANNLLEDQSQVESGPLSTLASGPYGTFIGIYDGHGGPETSRFVNDHLFQHLKRFAAEQGSMSMDVIRKAYEATEEGFLGVVTKQWPVKPLIAAVGSCCLVGVICGGMLYIANVGDSRAVLGRAMKATGEAIALQLSAEHNVSIESVRQEMHSLHPDDSHIVVLKHNVWRVKGLIQVSRSIGDMYLKKAEFNREPLYTKYRLREPIKRPILSGEPSITEHELQPQDQFLIFASDGLWEQLSNQEAVDIVQNHPRNGIARRLVKMAMQAAAKKREMRYSDLMKIERGVRRHFHDDITVVVIYLDTNVVSSARGPSLSIRGRDKKMEEHFGLRACNRSLSALHAEMEGLLWAISCMRTMRMPSIRFETDCSDLVDMTTNPVEWPTFAIEIEMFRRLQEDFEDVSVSHIPRSRNGRADTLAKEARTRGYIFSHIDQTRTDGDALRRIGSSATT</sequence>
<dbReference type="eggNOG" id="KOG1075">
    <property type="taxonomic scope" value="Eukaryota"/>
</dbReference>
<dbReference type="Proteomes" id="UP000011750">
    <property type="component" value="Chromosome A09"/>
</dbReference>
<dbReference type="Pfam" id="PF00481">
    <property type="entry name" value="PP2C"/>
    <property type="match status" value="1"/>
</dbReference>
<dbReference type="OMA" id="WPMKPQM"/>
<dbReference type="InterPro" id="IPR012337">
    <property type="entry name" value="RNaseH-like_sf"/>
</dbReference>
<dbReference type="InParanoid" id="M4F6V3"/>
<comment type="catalytic activity">
    <reaction evidence="11">
        <text>O-phospho-L-threonyl-[protein] + H2O = L-threonyl-[protein] + phosphate</text>
        <dbReference type="Rhea" id="RHEA:47004"/>
        <dbReference type="Rhea" id="RHEA-COMP:11060"/>
        <dbReference type="Rhea" id="RHEA-COMP:11605"/>
        <dbReference type="ChEBI" id="CHEBI:15377"/>
        <dbReference type="ChEBI" id="CHEBI:30013"/>
        <dbReference type="ChEBI" id="CHEBI:43474"/>
        <dbReference type="ChEBI" id="CHEBI:61977"/>
        <dbReference type="EC" id="3.1.3.16"/>
    </reaction>
</comment>
<dbReference type="EnsemblPlants" id="Bra036813.1">
    <property type="protein sequence ID" value="Bra036813.1-P"/>
    <property type="gene ID" value="Bra036813"/>
</dbReference>
<evidence type="ECO:0000256" key="2">
    <source>
        <dbReference type="ARBA" id="ARBA00001946"/>
    </source>
</evidence>
<dbReference type="HOGENOM" id="CLU_013173_2_0_1"/>
<dbReference type="SUPFAM" id="SSF81606">
    <property type="entry name" value="PP2C-like"/>
    <property type="match status" value="1"/>
</dbReference>
<evidence type="ECO:0000256" key="8">
    <source>
        <dbReference type="ARBA" id="ARBA00022912"/>
    </source>
</evidence>
<evidence type="ECO:0000259" key="14">
    <source>
        <dbReference type="PROSITE" id="PS51746"/>
    </source>
</evidence>
<dbReference type="InterPro" id="IPR000222">
    <property type="entry name" value="PP2C_BS"/>
</dbReference>
<comment type="similarity">
    <text evidence="3 12">Belongs to the PP2C family.</text>
</comment>
<dbReference type="InterPro" id="IPR002156">
    <property type="entry name" value="RNaseH_domain"/>
</dbReference>
<dbReference type="GO" id="GO:0046872">
    <property type="term" value="F:metal ion binding"/>
    <property type="evidence" value="ECO:0007669"/>
    <property type="project" value="UniProtKB-KW"/>
</dbReference>
<keyword evidence="6 12" id="KW-0378">Hydrolase</keyword>
<dbReference type="GO" id="GO:1902531">
    <property type="term" value="P:regulation of intracellular signal transduction"/>
    <property type="evidence" value="ECO:0000318"/>
    <property type="project" value="GO_Central"/>
</dbReference>
<dbReference type="Gene3D" id="3.60.40.10">
    <property type="entry name" value="PPM-type phosphatase domain"/>
    <property type="match status" value="1"/>
</dbReference>
<dbReference type="SUPFAM" id="SSF53098">
    <property type="entry name" value="Ribonuclease H-like"/>
    <property type="match status" value="1"/>
</dbReference>
<keyword evidence="16" id="KW-1185">Reference proteome</keyword>
<evidence type="ECO:0000256" key="10">
    <source>
        <dbReference type="ARBA" id="ARBA00047761"/>
    </source>
</evidence>
<dbReference type="FunFam" id="3.60.40.10:FF:000008">
    <property type="entry name" value="Phosphatase 2C family protein"/>
    <property type="match status" value="1"/>
</dbReference>
<evidence type="ECO:0000313" key="15">
    <source>
        <dbReference type="EnsemblPlants" id="Bra036813.1-P"/>
    </source>
</evidence>
<keyword evidence="5" id="KW-0479">Metal-binding</keyword>
<dbReference type="CDD" id="cd06222">
    <property type="entry name" value="RNase_H_like"/>
    <property type="match status" value="1"/>
</dbReference>
<dbReference type="PROSITE" id="PS01032">
    <property type="entry name" value="PPM_1"/>
    <property type="match status" value="1"/>
</dbReference>
<protein>
    <recommendedName>
        <fullName evidence="4">protein-serine/threonine phosphatase</fullName>
        <ecNumber evidence="4">3.1.3.16</ecNumber>
    </recommendedName>
</protein>
<dbReference type="PROSITE" id="PS51746">
    <property type="entry name" value="PPM_2"/>
    <property type="match status" value="1"/>
</dbReference>
<proteinExistence type="inferred from homology"/>
<reference evidence="15 16" key="2">
    <citation type="journal article" date="2018" name="Hortic Res">
        <title>Improved Brassica rapa reference genome by single-molecule sequencing and chromosome conformation capture technologies.</title>
        <authorList>
            <person name="Zhang L."/>
            <person name="Cai X."/>
            <person name="Wu J."/>
            <person name="Liu M."/>
            <person name="Grob S."/>
            <person name="Cheng F."/>
            <person name="Liang J."/>
            <person name="Cai C."/>
            <person name="Liu Z."/>
            <person name="Liu B."/>
            <person name="Wang F."/>
            <person name="Li S."/>
            <person name="Liu F."/>
            <person name="Li X."/>
            <person name="Cheng L."/>
            <person name="Yang W."/>
            <person name="Li M.H."/>
            <person name="Grossniklaus U."/>
            <person name="Zheng H."/>
            <person name="Wang X."/>
        </authorList>
    </citation>
    <scope>NUCLEOTIDE SEQUENCE [LARGE SCALE GENOMIC DNA]</scope>
    <source>
        <strain evidence="15 16">cv. Chiifu-401-42</strain>
    </source>
</reference>
<comment type="catalytic activity">
    <reaction evidence="10">
        <text>O-phospho-L-seryl-[protein] + H2O = L-seryl-[protein] + phosphate</text>
        <dbReference type="Rhea" id="RHEA:20629"/>
        <dbReference type="Rhea" id="RHEA-COMP:9863"/>
        <dbReference type="Rhea" id="RHEA-COMP:11604"/>
        <dbReference type="ChEBI" id="CHEBI:15377"/>
        <dbReference type="ChEBI" id="CHEBI:29999"/>
        <dbReference type="ChEBI" id="CHEBI:43474"/>
        <dbReference type="ChEBI" id="CHEBI:83421"/>
        <dbReference type="EC" id="3.1.3.16"/>
    </reaction>
</comment>
<dbReference type="GO" id="GO:0004523">
    <property type="term" value="F:RNA-DNA hybrid ribonuclease activity"/>
    <property type="evidence" value="ECO:0007669"/>
    <property type="project" value="InterPro"/>
</dbReference>
<dbReference type="AlphaFoldDB" id="M4F6V3"/>
<keyword evidence="13" id="KW-0732">Signal</keyword>
<evidence type="ECO:0000256" key="9">
    <source>
        <dbReference type="ARBA" id="ARBA00023211"/>
    </source>
</evidence>
<dbReference type="GO" id="GO:0016020">
    <property type="term" value="C:membrane"/>
    <property type="evidence" value="ECO:0007669"/>
    <property type="project" value="UniProtKB-ARBA"/>
</dbReference>